<dbReference type="EMBL" id="HG529660">
    <property type="protein sequence ID" value="CDI55693.1"/>
    <property type="molecule type" value="Genomic_DNA"/>
</dbReference>
<keyword evidence="3 8" id="KW-0808">Transferase</keyword>
<feature type="domain" description="N-end aminoacyl transferase N-terminal" evidence="6">
    <location>
        <begin position="22"/>
        <end position="101"/>
    </location>
</feature>
<dbReference type="GO" id="GO:0004057">
    <property type="term" value="F:arginyl-tRNA--protein transferase activity"/>
    <property type="evidence" value="ECO:0007669"/>
    <property type="project" value="UniProtKB-EC"/>
</dbReference>
<comment type="similarity">
    <text evidence="1">Belongs to the R-transferase family.</text>
</comment>
<dbReference type="PROSITE" id="PS51257">
    <property type="entry name" value="PROKAR_LIPOPROTEIN"/>
    <property type="match status" value="1"/>
</dbReference>
<proteinExistence type="inferred from homology"/>
<evidence type="ECO:0000256" key="3">
    <source>
        <dbReference type="ARBA" id="ARBA00022679"/>
    </source>
</evidence>
<dbReference type="AlphaFoldDB" id="A0A077R8P9"/>
<feature type="domain" description="N-end rule aminoacyl transferase C-terminal" evidence="7">
    <location>
        <begin position="181"/>
        <end position="345"/>
    </location>
</feature>
<feature type="region of interest" description="Disordered" evidence="5">
    <location>
        <begin position="378"/>
        <end position="407"/>
    </location>
</feature>
<dbReference type="GO" id="GO:0005737">
    <property type="term" value="C:cytoplasm"/>
    <property type="evidence" value="ECO:0007669"/>
    <property type="project" value="TreeGrafter"/>
</dbReference>
<evidence type="ECO:0000256" key="4">
    <source>
        <dbReference type="ARBA" id="ARBA00023315"/>
    </source>
</evidence>
<feature type="compositionally biased region" description="Polar residues" evidence="5">
    <location>
        <begin position="378"/>
        <end position="387"/>
    </location>
</feature>
<evidence type="ECO:0000259" key="7">
    <source>
        <dbReference type="Pfam" id="PF04377"/>
    </source>
</evidence>
<protein>
    <recommendedName>
        <fullName evidence="2">arginyltransferase</fullName>
        <ecNumber evidence="2">2.3.2.8</ecNumber>
    </recommendedName>
</protein>
<dbReference type="InterPro" id="IPR007471">
    <property type="entry name" value="N-end_Aminoacyl_Trfase_N"/>
</dbReference>
<keyword evidence="4" id="KW-0012">Acyltransferase</keyword>
<dbReference type="InterPro" id="IPR030700">
    <property type="entry name" value="N-end_Aminoacyl_Trfase"/>
</dbReference>
<evidence type="ECO:0000256" key="5">
    <source>
        <dbReference type="SAM" id="MobiDB-lite"/>
    </source>
</evidence>
<dbReference type="Pfam" id="PF04377">
    <property type="entry name" value="ATE_C"/>
    <property type="match status" value="1"/>
</dbReference>
<evidence type="ECO:0000313" key="8">
    <source>
        <dbReference type="EMBL" id="CDI55693.1"/>
    </source>
</evidence>
<accession>A0A077R8P9</accession>
<feature type="compositionally biased region" description="Basic and acidic residues" evidence="5">
    <location>
        <begin position="388"/>
        <end position="399"/>
    </location>
</feature>
<name>A0A077R8P9_9BASI</name>
<dbReference type="Pfam" id="PF04376">
    <property type="entry name" value="ATE_N"/>
    <property type="match status" value="1"/>
</dbReference>
<evidence type="ECO:0000259" key="6">
    <source>
        <dbReference type="Pfam" id="PF04376"/>
    </source>
</evidence>
<dbReference type="SUPFAM" id="SSF55729">
    <property type="entry name" value="Acyl-CoA N-acyltransferases (Nat)"/>
    <property type="match status" value="1"/>
</dbReference>
<evidence type="ECO:0000256" key="1">
    <source>
        <dbReference type="ARBA" id="ARBA00009991"/>
    </source>
</evidence>
<dbReference type="EC" id="2.3.2.8" evidence="2"/>
<dbReference type="PANTHER" id="PTHR21367:SF1">
    <property type="entry name" value="ARGINYL-TRNA--PROTEIN TRANSFERASE 1"/>
    <property type="match status" value="1"/>
</dbReference>
<dbReference type="PANTHER" id="PTHR21367">
    <property type="entry name" value="ARGININE-TRNA-PROTEIN TRANSFERASE 1"/>
    <property type="match status" value="1"/>
</dbReference>
<dbReference type="InterPro" id="IPR016181">
    <property type="entry name" value="Acyl_CoA_acyltransferase"/>
</dbReference>
<evidence type="ECO:0000256" key="2">
    <source>
        <dbReference type="ARBA" id="ARBA00012025"/>
    </source>
</evidence>
<organism evidence="8">
    <name type="scientific">Melanopsichium pennsylvanicum 4</name>
    <dbReference type="NCBI Taxonomy" id="1398559"/>
    <lineage>
        <taxon>Eukaryota</taxon>
        <taxon>Fungi</taxon>
        <taxon>Dikarya</taxon>
        <taxon>Basidiomycota</taxon>
        <taxon>Ustilaginomycotina</taxon>
        <taxon>Ustilaginomycetes</taxon>
        <taxon>Ustilaginales</taxon>
        <taxon>Ustilaginaceae</taxon>
        <taxon>Melanopsichium</taxon>
    </lineage>
</organism>
<dbReference type="InterPro" id="IPR007472">
    <property type="entry name" value="N-end_Aminoacyl_Trfase_C"/>
</dbReference>
<sequence length="503" mass="57103">MQSDDRTTVQLSILSPVGYSSSSCGYCTPPGSGKRSSHNTSKSYGVRAHRLSPYHYQTLIDQGWRRSGDYIYKPDVLRTCCAQIPIRLRVDTFKPNKRHRRTLTNLLFRVRSSKPKPAKWKGKWSRGRDWDVEKRCDEILSPCDARQSAESAASSAWADEVAGPITHKMQVRLALASSSDEKYQLFRKYQAKVHGESQDEISTEEGFRRFLVDTSMTLTWPSSRQPLSPMQEAQWRNKSFDLTALPHELPYGNYHQEYRLDGKLIAVAVLDILPKCVSSVYVFYDPEYNDWQLGKVSALEEIALTKRLGRRTGMAEVACYYMGFYIHTCQKMKYKAEYGPSELLDCSTYRWYDLVDVVSKLHVKQAFGWSDAQQQSSQDNFTAQETMHASKDTQQDRMRLPTQPIPPPGMLDARAMVEALDQTLRGSKSSALGPALDALQRAMVLESQSQGEGIKPVFMSNIFRDHLQSRGEQDEENSELVQVVECVAALANAELVSQTVLFI</sequence>
<reference evidence="8" key="1">
    <citation type="journal article" date="2014" name="Genome Biol. Evol.">
        <title>Gene Loss Rather Than Gene Gain Is Associated with a Host Jump from Monocots to Dicots in the Smut Fungus Melanopsichium pennsylvanicum.</title>
        <authorList>
            <person name="Sharma R."/>
            <person name="Mishra B."/>
            <person name="Runge F."/>
            <person name="Thines M."/>
        </authorList>
    </citation>
    <scope>NUCLEOTIDE SEQUENCE</scope>
    <source>
        <strain evidence="8">4</strain>
    </source>
</reference>